<sequence length="123" mass="14372">MQRQGLIIMISEKNKATRIMKELIGYFLEHQYYQFDVSFQLDREKFELTITTPSPDIPEHFNRLLSDLNTEREVEIDEYYNALLGGHGTDHDYSLLGKAIDYATLEHKEGLLTLKICRKIGFS</sequence>
<gene>
    <name evidence="1" type="ORF">DDV21_004085</name>
    <name evidence="2" type="ORF">DDV22_10440</name>
    <name evidence="3" type="ORF">DDV23_10795</name>
</gene>
<reference evidence="4" key="3">
    <citation type="submission" date="2018-08" db="EMBL/GenBank/DDBJ databases">
        <title>Streptococcus chenjunshii sp. nov., isolated from stools sample of the Tibetan antelope in the Qinghai-Tibet plateau, China.</title>
        <authorList>
            <person name="Tian Z."/>
        </authorList>
    </citation>
    <scope>NUCLEOTIDE SEQUENCE [LARGE SCALE GENOMIC DNA]</scope>
    <source>
        <strain evidence="4">Z15</strain>
    </source>
</reference>
<reference evidence="1" key="4">
    <citation type="journal article" date="2019" name="Int. J. Syst. Evol. Microbiol.">
        <title>Streptococcus chenjunshii sp. nov. isolated from feces of Tibetan antelopes.</title>
        <authorList>
            <person name="Tian Z."/>
            <person name="Lu S."/>
            <person name="Jin D."/>
            <person name="Yang J."/>
            <person name="Pu J."/>
            <person name="Lai X.H."/>
            <person name="Bai X.N."/>
            <person name="Wu X.M."/>
            <person name="Li J."/>
            <person name="Wang S."/>
            <person name="Xu J."/>
        </authorList>
    </citation>
    <scope>NUCLEOTIDE SEQUENCE</scope>
    <source>
        <strain evidence="1">Z15</strain>
    </source>
</reference>
<organism evidence="3 5">
    <name type="scientific">Streptococcus chenjunshii</name>
    <dbReference type="NCBI Taxonomy" id="2173853"/>
    <lineage>
        <taxon>Bacteria</taxon>
        <taxon>Bacillati</taxon>
        <taxon>Bacillota</taxon>
        <taxon>Bacilli</taxon>
        <taxon>Lactobacillales</taxon>
        <taxon>Streptococcaceae</taxon>
        <taxon>Streptococcus</taxon>
    </lineage>
</organism>
<accession>A0A346NBB8</accession>
<evidence type="ECO:0000313" key="5">
    <source>
        <dbReference type="Proteomes" id="UP000262901"/>
    </source>
</evidence>
<dbReference type="EMBL" id="QVQY01000046">
    <property type="protein sequence ID" value="RFU50093.1"/>
    <property type="molecule type" value="Genomic_DNA"/>
</dbReference>
<reference evidence="3 5" key="2">
    <citation type="submission" date="2018-08" db="EMBL/GenBank/DDBJ databases">
        <title>Draft genome of Streptococcus sp. nov. Z1.</title>
        <authorList>
            <person name="Tian Z."/>
        </authorList>
    </citation>
    <scope>NUCLEOTIDE SEQUENCE [LARGE SCALE GENOMIC DNA]</scope>
    <source>
        <strain evidence="3">Z1</strain>
        <strain evidence="5">Z1(2018)</strain>
    </source>
</reference>
<dbReference type="EMBL" id="CP031733">
    <property type="protein sequence ID" value="AXQ78313.1"/>
    <property type="molecule type" value="Genomic_DNA"/>
</dbReference>
<dbReference type="EMBL" id="QVQZ01000050">
    <property type="protein sequence ID" value="RFU52221.1"/>
    <property type="molecule type" value="Genomic_DNA"/>
</dbReference>
<name>A0A372KIV2_9STRE</name>
<evidence type="ECO:0000313" key="4">
    <source>
        <dbReference type="Proteomes" id="UP000246115"/>
    </source>
</evidence>
<evidence type="ECO:0000313" key="3">
    <source>
        <dbReference type="EMBL" id="RFU52221.1"/>
    </source>
</evidence>
<dbReference type="Proteomes" id="UP000246115">
    <property type="component" value="Chromosome"/>
</dbReference>
<evidence type="ECO:0000313" key="1">
    <source>
        <dbReference type="EMBL" id="AXQ78313.1"/>
    </source>
</evidence>
<dbReference type="KEGG" id="schj:DDV21_004085"/>
<keyword evidence="6" id="KW-1185">Reference proteome</keyword>
<protein>
    <submittedName>
        <fullName evidence="3">Uncharacterized protein</fullName>
    </submittedName>
</protein>
<evidence type="ECO:0000313" key="6">
    <source>
        <dbReference type="Proteomes" id="UP000264056"/>
    </source>
</evidence>
<dbReference type="Proteomes" id="UP000262901">
    <property type="component" value="Unassembled WGS sequence"/>
</dbReference>
<proteinExistence type="predicted"/>
<reference evidence="2 6" key="1">
    <citation type="submission" date="2018-08" db="EMBL/GenBank/DDBJ databases">
        <title>Draft genome of Streptococcus sp .nov. Z2.</title>
        <authorList>
            <person name="Tian Z."/>
        </authorList>
    </citation>
    <scope>NUCLEOTIDE SEQUENCE [LARGE SCALE GENOMIC DNA]</scope>
    <source>
        <strain evidence="2 6">Z2</strain>
    </source>
</reference>
<dbReference type="AlphaFoldDB" id="A0A372KIV2"/>
<accession>A0A372KIV2</accession>
<evidence type="ECO:0000313" key="2">
    <source>
        <dbReference type="EMBL" id="RFU50093.1"/>
    </source>
</evidence>
<dbReference type="Proteomes" id="UP000264056">
    <property type="component" value="Unassembled WGS sequence"/>
</dbReference>